<dbReference type="Proteomes" id="UP001163046">
    <property type="component" value="Unassembled WGS sequence"/>
</dbReference>
<name>A0A9W9ZFK8_9CNID</name>
<organism evidence="2 3">
    <name type="scientific">Desmophyllum pertusum</name>
    <dbReference type="NCBI Taxonomy" id="174260"/>
    <lineage>
        <taxon>Eukaryota</taxon>
        <taxon>Metazoa</taxon>
        <taxon>Cnidaria</taxon>
        <taxon>Anthozoa</taxon>
        <taxon>Hexacorallia</taxon>
        <taxon>Scleractinia</taxon>
        <taxon>Caryophylliina</taxon>
        <taxon>Caryophylliidae</taxon>
        <taxon>Desmophyllum</taxon>
    </lineage>
</organism>
<keyword evidence="3" id="KW-1185">Reference proteome</keyword>
<evidence type="ECO:0000313" key="3">
    <source>
        <dbReference type="Proteomes" id="UP001163046"/>
    </source>
</evidence>
<comment type="caution">
    <text evidence="2">The sequence shown here is derived from an EMBL/GenBank/DDBJ whole genome shotgun (WGS) entry which is preliminary data.</text>
</comment>
<sequence>MECQREDPGRHHRNPEQTRPPILHIHLNIQRSSELGHNPRIIQEIHQKHSIARIPATPVSNPPRNPFAHPIQNPLSKEERMMSRSYITQPERKSTIQILPHGSQIQDNPRIPTKAEIPSTPNPGSSARRRSSIPAPE</sequence>
<proteinExistence type="predicted"/>
<dbReference type="EMBL" id="MU826354">
    <property type="protein sequence ID" value="KAJ7380074.1"/>
    <property type="molecule type" value="Genomic_DNA"/>
</dbReference>
<gene>
    <name evidence="2" type="ORF">OS493_010782</name>
</gene>
<accession>A0A9W9ZFK8</accession>
<dbReference type="AlphaFoldDB" id="A0A9W9ZFK8"/>
<protein>
    <submittedName>
        <fullName evidence="2">Uncharacterized protein</fullName>
    </submittedName>
</protein>
<feature type="region of interest" description="Disordered" evidence="1">
    <location>
        <begin position="55"/>
        <end position="137"/>
    </location>
</feature>
<reference evidence="2" key="1">
    <citation type="submission" date="2023-01" db="EMBL/GenBank/DDBJ databases">
        <title>Genome assembly of the deep-sea coral Lophelia pertusa.</title>
        <authorList>
            <person name="Herrera S."/>
            <person name="Cordes E."/>
        </authorList>
    </citation>
    <scope>NUCLEOTIDE SEQUENCE</scope>
    <source>
        <strain evidence="2">USNM1676648</strain>
        <tissue evidence="2">Polyp</tissue>
    </source>
</reference>
<evidence type="ECO:0000256" key="1">
    <source>
        <dbReference type="SAM" id="MobiDB-lite"/>
    </source>
</evidence>
<evidence type="ECO:0000313" key="2">
    <source>
        <dbReference type="EMBL" id="KAJ7380074.1"/>
    </source>
</evidence>